<dbReference type="RefSeq" id="WP_407863366.1">
    <property type="nucleotide sequence ID" value="NZ_BAAFZP010000001.1"/>
</dbReference>
<dbReference type="Proteomes" id="UP001628091">
    <property type="component" value="Unassembled WGS sequence"/>
</dbReference>
<sequence length="169" mass="19110">MARSDILINYWLRDAHAMEEQAITMLNGQLLRLENYPELSSRIKDHVEETKRHAELIRGCLERRGAGPSTVKDTTGKLMAMAQSLGGIWVSDEVVKGSLASYTFEQMEIASYRILIAATDYVGDLATRKICEEILKEEEAMAAWLAENFSPTVKQFLQRDQVASEEAKR</sequence>
<dbReference type="CDD" id="cd00657">
    <property type="entry name" value="Ferritin_like"/>
    <property type="match status" value="1"/>
</dbReference>
<proteinExistence type="predicted"/>
<protein>
    <submittedName>
        <fullName evidence="1">Ferritin-like domain-containing protein</fullName>
    </submittedName>
</protein>
<evidence type="ECO:0000313" key="1">
    <source>
        <dbReference type="EMBL" id="GAB1580341.1"/>
    </source>
</evidence>
<dbReference type="Gene3D" id="1.20.1260.10">
    <property type="match status" value="1"/>
</dbReference>
<gene>
    <name evidence="1" type="ORF">PPNSA23_02840</name>
</gene>
<keyword evidence="2" id="KW-1185">Reference proteome</keyword>
<comment type="caution">
    <text evidence="1">The sequence shown here is derived from an EMBL/GenBank/DDBJ whole genome shotgun (WGS) entry which is preliminary data.</text>
</comment>
<dbReference type="InterPro" id="IPR010287">
    <property type="entry name" value="DUF892_YciF-like"/>
</dbReference>
<evidence type="ECO:0000313" key="2">
    <source>
        <dbReference type="Proteomes" id="UP001628091"/>
    </source>
</evidence>
<organism evidence="1 2">
    <name type="scientific">Phyllobacterium phragmitis</name>
    <dbReference type="NCBI Taxonomy" id="2670329"/>
    <lineage>
        <taxon>Bacteria</taxon>
        <taxon>Pseudomonadati</taxon>
        <taxon>Pseudomonadota</taxon>
        <taxon>Alphaproteobacteria</taxon>
        <taxon>Hyphomicrobiales</taxon>
        <taxon>Phyllobacteriaceae</taxon>
        <taxon>Phyllobacterium</taxon>
    </lineage>
</organism>
<dbReference type="InterPro" id="IPR012347">
    <property type="entry name" value="Ferritin-like"/>
</dbReference>
<reference evidence="1 2" key="1">
    <citation type="submission" date="2024-10" db="EMBL/GenBank/DDBJ databases">
        <title>Isolation, draft genome sequencing and identification of Phyllobacterium sp. NSA23, isolated from leaf soil.</title>
        <authorList>
            <person name="Akita H."/>
        </authorList>
    </citation>
    <scope>NUCLEOTIDE SEQUENCE [LARGE SCALE GENOMIC DNA]</scope>
    <source>
        <strain evidence="1 2">NSA23</strain>
    </source>
</reference>
<accession>A0ABQ0GUJ0</accession>
<name>A0ABQ0GUJ0_9HYPH</name>
<dbReference type="EMBL" id="BAAFZP010000001">
    <property type="protein sequence ID" value="GAB1580341.1"/>
    <property type="molecule type" value="Genomic_DNA"/>
</dbReference>
<dbReference type="SUPFAM" id="SSF47240">
    <property type="entry name" value="Ferritin-like"/>
    <property type="match status" value="1"/>
</dbReference>
<dbReference type="InterPro" id="IPR009078">
    <property type="entry name" value="Ferritin-like_SF"/>
</dbReference>
<dbReference type="Pfam" id="PF05974">
    <property type="entry name" value="DUF892"/>
    <property type="match status" value="1"/>
</dbReference>